<evidence type="ECO:0000256" key="8">
    <source>
        <dbReference type="SAM" id="SignalP"/>
    </source>
</evidence>
<gene>
    <name evidence="9" type="ORF">Lalb_Chr10g0093131</name>
</gene>
<keyword evidence="5" id="KW-0378">Hydrolase</keyword>
<dbReference type="Proteomes" id="UP000447434">
    <property type="component" value="Chromosome 10"/>
</dbReference>
<comment type="subcellular location">
    <subcellularLocation>
        <location evidence="1">Secreted</location>
    </subcellularLocation>
</comment>
<dbReference type="InterPro" id="IPR036514">
    <property type="entry name" value="SGNH_hydro_sf"/>
</dbReference>
<evidence type="ECO:0000313" key="9">
    <source>
        <dbReference type="EMBL" id="KAE9605061.1"/>
    </source>
</evidence>
<dbReference type="GO" id="GO:0016042">
    <property type="term" value="P:lipid catabolic process"/>
    <property type="evidence" value="ECO:0007669"/>
    <property type="project" value="UniProtKB-KW"/>
</dbReference>
<sequence>MTNFKVFLVFSFIANHAFFTKVDCEKSLVPALYVFGDSGFDNGNNNNLNTIAKVNTYPYGIDFNNQSTGRFTNGKTYADLIAIKLRLPLPPPYLGLSGSEGYQVTTGINYASGACGILNDSRVGECLSLDKQIEYFTSSVTNDLPKLFGRKDYMRQHLSKSIYLIGIGSNDYSLNYFKNESMKPEEFADYLIEQLSRKIKTLYDLGARKFIVGSVNQLGCSPRVFCNETMNQIVKPYSEKLQTKTQHLQKQLSGSIFISINSFNFFNEIKNAPKKYGFTNISKPCYEEGITLCANRKEYYFWDKHGHTSEAALKIYADDSFSGSKLCFPMNIEKLALSDLR</sequence>
<dbReference type="AlphaFoldDB" id="A0A6A4PTQ6"/>
<dbReference type="InterPro" id="IPR051238">
    <property type="entry name" value="GDSL_esterase/lipase"/>
</dbReference>
<feature type="chain" id="PRO_5025454902" evidence="8">
    <location>
        <begin position="25"/>
        <end position="341"/>
    </location>
</feature>
<organism evidence="9 10">
    <name type="scientific">Lupinus albus</name>
    <name type="common">White lupine</name>
    <name type="synonym">Lupinus termis</name>
    <dbReference type="NCBI Taxonomy" id="3870"/>
    <lineage>
        <taxon>Eukaryota</taxon>
        <taxon>Viridiplantae</taxon>
        <taxon>Streptophyta</taxon>
        <taxon>Embryophyta</taxon>
        <taxon>Tracheophyta</taxon>
        <taxon>Spermatophyta</taxon>
        <taxon>Magnoliopsida</taxon>
        <taxon>eudicotyledons</taxon>
        <taxon>Gunneridae</taxon>
        <taxon>Pentapetalae</taxon>
        <taxon>rosids</taxon>
        <taxon>fabids</taxon>
        <taxon>Fabales</taxon>
        <taxon>Fabaceae</taxon>
        <taxon>Papilionoideae</taxon>
        <taxon>50 kb inversion clade</taxon>
        <taxon>genistoids sensu lato</taxon>
        <taxon>core genistoids</taxon>
        <taxon>Genisteae</taxon>
        <taxon>Lupinus</taxon>
    </lineage>
</organism>
<evidence type="ECO:0000256" key="4">
    <source>
        <dbReference type="ARBA" id="ARBA00022729"/>
    </source>
</evidence>
<keyword evidence="7" id="KW-0443">Lipid metabolism</keyword>
<keyword evidence="6" id="KW-0442">Lipid degradation</keyword>
<evidence type="ECO:0000256" key="2">
    <source>
        <dbReference type="ARBA" id="ARBA00008668"/>
    </source>
</evidence>
<protein>
    <submittedName>
        <fullName evidence="9">Putative triacylglycerol lipase</fullName>
    </submittedName>
</protein>
<evidence type="ECO:0000256" key="6">
    <source>
        <dbReference type="ARBA" id="ARBA00022963"/>
    </source>
</evidence>
<comment type="caution">
    <text evidence="9">The sequence shown here is derived from an EMBL/GenBank/DDBJ whole genome shotgun (WGS) entry which is preliminary data.</text>
</comment>
<keyword evidence="3" id="KW-0964">Secreted</keyword>
<proteinExistence type="inferred from homology"/>
<accession>A0A6A4PTQ6</accession>
<evidence type="ECO:0000256" key="5">
    <source>
        <dbReference type="ARBA" id="ARBA00022801"/>
    </source>
</evidence>
<comment type="similarity">
    <text evidence="2">Belongs to the 'GDSL' lipolytic enzyme family.</text>
</comment>
<dbReference type="GO" id="GO:0016788">
    <property type="term" value="F:hydrolase activity, acting on ester bonds"/>
    <property type="evidence" value="ECO:0007669"/>
    <property type="project" value="InterPro"/>
</dbReference>
<evidence type="ECO:0000256" key="3">
    <source>
        <dbReference type="ARBA" id="ARBA00022525"/>
    </source>
</evidence>
<keyword evidence="4 8" id="KW-0732">Signal</keyword>
<evidence type="ECO:0000313" key="10">
    <source>
        <dbReference type="Proteomes" id="UP000447434"/>
    </source>
</evidence>
<dbReference type="GO" id="GO:0005576">
    <property type="term" value="C:extracellular region"/>
    <property type="evidence" value="ECO:0007669"/>
    <property type="project" value="UniProtKB-SubCell"/>
</dbReference>
<dbReference type="PANTHER" id="PTHR45650:SF14">
    <property type="entry name" value="GDSL ESTERASE_LIPASE 7-LIKE"/>
    <property type="match status" value="1"/>
</dbReference>
<name>A0A6A4PTQ6_LUPAL</name>
<dbReference type="InterPro" id="IPR001087">
    <property type="entry name" value="GDSL"/>
</dbReference>
<evidence type="ECO:0000256" key="7">
    <source>
        <dbReference type="ARBA" id="ARBA00023098"/>
    </source>
</evidence>
<evidence type="ECO:0000256" key="1">
    <source>
        <dbReference type="ARBA" id="ARBA00004613"/>
    </source>
</evidence>
<dbReference type="OrthoDB" id="1608148at2759"/>
<reference evidence="10" key="1">
    <citation type="journal article" date="2020" name="Nat. Commun.">
        <title>Genome sequence of the cluster root forming white lupin.</title>
        <authorList>
            <person name="Hufnagel B."/>
            <person name="Marques A."/>
            <person name="Soriano A."/>
            <person name="Marques L."/>
            <person name="Divol F."/>
            <person name="Doumas P."/>
            <person name="Sallet E."/>
            <person name="Mancinotti D."/>
            <person name="Carrere S."/>
            <person name="Marande W."/>
            <person name="Arribat S."/>
            <person name="Keller J."/>
            <person name="Huneau C."/>
            <person name="Blein T."/>
            <person name="Aime D."/>
            <person name="Laguerre M."/>
            <person name="Taylor J."/>
            <person name="Schubert V."/>
            <person name="Nelson M."/>
            <person name="Geu-Flores F."/>
            <person name="Crespi M."/>
            <person name="Gallardo-Guerrero K."/>
            <person name="Delaux P.-M."/>
            <person name="Salse J."/>
            <person name="Berges H."/>
            <person name="Guyot R."/>
            <person name="Gouzy J."/>
            <person name="Peret B."/>
        </authorList>
    </citation>
    <scope>NUCLEOTIDE SEQUENCE [LARGE SCALE GENOMIC DNA]</scope>
    <source>
        <strain evidence="10">cv. Amiga</strain>
    </source>
</reference>
<dbReference type="EMBL" id="WOCE01000010">
    <property type="protein sequence ID" value="KAE9605061.1"/>
    <property type="molecule type" value="Genomic_DNA"/>
</dbReference>
<keyword evidence="10" id="KW-1185">Reference proteome</keyword>
<dbReference type="Pfam" id="PF00657">
    <property type="entry name" value="Lipase_GDSL"/>
    <property type="match status" value="1"/>
</dbReference>
<dbReference type="Gene3D" id="3.40.50.1110">
    <property type="entry name" value="SGNH hydrolase"/>
    <property type="match status" value="1"/>
</dbReference>
<feature type="signal peptide" evidence="8">
    <location>
        <begin position="1"/>
        <end position="24"/>
    </location>
</feature>
<dbReference type="PANTHER" id="PTHR45650">
    <property type="entry name" value="GDSL-LIKE LIPASE/ACYLHYDROLASE-RELATED"/>
    <property type="match status" value="1"/>
</dbReference>